<dbReference type="Gene3D" id="3.10.10.10">
    <property type="entry name" value="HIV Type 1 Reverse Transcriptase, subunit A, domain 1"/>
    <property type="match status" value="1"/>
</dbReference>
<dbReference type="EMBL" id="JAUNZN010000010">
    <property type="protein sequence ID" value="KAK4815128.1"/>
    <property type="molecule type" value="Genomic_DNA"/>
</dbReference>
<evidence type="ECO:0000256" key="2">
    <source>
        <dbReference type="ARBA" id="ARBA00012180"/>
    </source>
</evidence>
<evidence type="ECO:0000313" key="5">
    <source>
        <dbReference type="EMBL" id="KAK4815128.1"/>
    </source>
</evidence>
<comment type="similarity">
    <text evidence="1">Belongs to the beta type-B retroviral polymerase family. HERV class-II K(HML-2) pol subfamily.</text>
</comment>
<dbReference type="PANTHER" id="PTHR33064">
    <property type="entry name" value="POL PROTEIN"/>
    <property type="match status" value="1"/>
</dbReference>
<dbReference type="Pfam" id="PF00078">
    <property type="entry name" value="RVT_1"/>
    <property type="match status" value="1"/>
</dbReference>
<evidence type="ECO:0000259" key="4">
    <source>
        <dbReference type="Pfam" id="PF17919"/>
    </source>
</evidence>
<protein>
    <recommendedName>
        <fullName evidence="2">ribonuclease H</fullName>
        <ecNumber evidence="2">3.1.26.4</ecNumber>
    </recommendedName>
</protein>
<dbReference type="InterPro" id="IPR041577">
    <property type="entry name" value="RT_RNaseH_2"/>
</dbReference>
<accession>A0AAN7MSG3</accession>
<sequence>MLCHLGKWTTTERGIQYLRELAVLEVIYGDLDNKQLSKDPDEVKCTRPTWQKFVRSAPSSCANSLAAVTWKDGEGQNNHTRGFFQENRCSSFQWAVPQSRRADLTSDLNEGAPDSYLQEERDNRVYWTVWIRWPGTSDPQQYKALLDAGAQCTLMPSSNTGAEPLCISGETGGSQQLTVLEAKVSLMGNEWQKHLMVTGPEAPCIPGIGYLRRGYLKDPEGYQWAFGIAALETEEIKQLSTLAGLLKDPSVVGLLRVKEQQVPMATTEVHRWQYHTNRDSPIPIHKLIHRLESQGCETNGEWRLTVDYHGVNEVTPPLSAAVPDMLELQYELESKAAKWYATADIANACFSIPLAAECRPQGIQYTWNPLSQGWKHSPTICHGLIQMALEQGEAPEHLHYIDDIIVWGNTAEVVFEKGKKIVQILLKAGFAIKRSKAKGPAQEIQFLGIKWQDGCHQIPVDVINKITAMSPPTSKKETQAFLGVVGFWRMHIPNYRPIVSPLYQVTWKKNDFKWGPEQRQAFEQINQEAVHAVALGPVWAGQDAKNVLYTTARENGPTRSLWQKAPGETRGGPLGFWSQGYRGSEAHYTPTEKEIWQHVKGFKLLWKWLVLKHSSSWHINYQC</sequence>
<evidence type="ECO:0000259" key="3">
    <source>
        <dbReference type="Pfam" id="PF00078"/>
    </source>
</evidence>
<name>A0AAN7MSG3_MYCAM</name>
<dbReference type="InterPro" id="IPR000477">
    <property type="entry name" value="RT_dom"/>
</dbReference>
<dbReference type="Gene3D" id="3.30.70.270">
    <property type="match status" value="2"/>
</dbReference>
<feature type="domain" description="Reverse transcriptase/retrotransposon-derived protein RNase H-like" evidence="4">
    <location>
        <begin position="514"/>
        <end position="612"/>
    </location>
</feature>
<dbReference type="InterPro" id="IPR051320">
    <property type="entry name" value="Viral_Replic_Matur_Polypro"/>
</dbReference>
<dbReference type="Proteomes" id="UP001333110">
    <property type="component" value="Unassembled WGS sequence"/>
</dbReference>
<proteinExistence type="inferred from homology"/>
<dbReference type="InterPro" id="IPR043128">
    <property type="entry name" value="Rev_trsase/Diguanyl_cyclase"/>
</dbReference>
<evidence type="ECO:0000313" key="6">
    <source>
        <dbReference type="Proteomes" id="UP001333110"/>
    </source>
</evidence>
<dbReference type="EC" id="3.1.26.4" evidence="2"/>
<organism evidence="5 6">
    <name type="scientific">Mycteria americana</name>
    <name type="common">Wood stork</name>
    <dbReference type="NCBI Taxonomy" id="33587"/>
    <lineage>
        <taxon>Eukaryota</taxon>
        <taxon>Metazoa</taxon>
        <taxon>Chordata</taxon>
        <taxon>Craniata</taxon>
        <taxon>Vertebrata</taxon>
        <taxon>Euteleostomi</taxon>
        <taxon>Archelosauria</taxon>
        <taxon>Archosauria</taxon>
        <taxon>Dinosauria</taxon>
        <taxon>Saurischia</taxon>
        <taxon>Theropoda</taxon>
        <taxon>Coelurosauria</taxon>
        <taxon>Aves</taxon>
        <taxon>Neognathae</taxon>
        <taxon>Neoaves</taxon>
        <taxon>Aequornithes</taxon>
        <taxon>Ciconiiformes</taxon>
        <taxon>Ciconiidae</taxon>
        <taxon>Mycteria</taxon>
    </lineage>
</organism>
<dbReference type="PANTHER" id="PTHR33064:SF29">
    <property type="entry name" value="PEPTIDASE A2 DOMAIN-CONTAINING PROTEIN-RELATED"/>
    <property type="match status" value="1"/>
</dbReference>
<evidence type="ECO:0000256" key="1">
    <source>
        <dbReference type="ARBA" id="ARBA00010879"/>
    </source>
</evidence>
<gene>
    <name evidence="5" type="ORF">QYF61_017403</name>
</gene>
<dbReference type="AlphaFoldDB" id="A0AAN7MSG3"/>
<dbReference type="InterPro" id="IPR043502">
    <property type="entry name" value="DNA/RNA_pol_sf"/>
</dbReference>
<keyword evidence="6" id="KW-1185">Reference proteome</keyword>
<dbReference type="Pfam" id="PF17919">
    <property type="entry name" value="RT_RNaseH_2"/>
    <property type="match status" value="1"/>
</dbReference>
<dbReference type="GO" id="GO:0004523">
    <property type="term" value="F:RNA-DNA hybrid ribonuclease activity"/>
    <property type="evidence" value="ECO:0007669"/>
    <property type="project" value="UniProtKB-EC"/>
</dbReference>
<comment type="caution">
    <text evidence="5">The sequence shown here is derived from an EMBL/GenBank/DDBJ whole genome shotgun (WGS) entry which is preliminary data.</text>
</comment>
<reference evidence="5 6" key="1">
    <citation type="journal article" date="2023" name="J. Hered.">
        <title>Chromosome-level genome of the wood stork (Mycteria americana) provides insight into avian chromosome evolution.</title>
        <authorList>
            <person name="Flamio R. Jr."/>
            <person name="Ramstad K.M."/>
        </authorList>
    </citation>
    <scope>NUCLEOTIDE SEQUENCE [LARGE SCALE GENOMIC DNA]</scope>
    <source>
        <strain evidence="5">JAX WOST 10</strain>
    </source>
</reference>
<dbReference type="SUPFAM" id="SSF56672">
    <property type="entry name" value="DNA/RNA polymerases"/>
    <property type="match status" value="1"/>
</dbReference>
<feature type="domain" description="Reverse transcriptase" evidence="3">
    <location>
        <begin position="299"/>
        <end position="450"/>
    </location>
</feature>